<dbReference type="Gene3D" id="3.40.630.30">
    <property type="match status" value="1"/>
</dbReference>
<feature type="domain" description="N-acetyltransferase" evidence="1">
    <location>
        <begin position="11"/>
        <end position="100"/>
    </location>
</feature>
<organism evidence="2 3">
    <name type="scientific">Microbacterium pullorum</name>
    <dbReference type="NCBI Taxonomy" id="2762236"/>
    <lineage>
        <taxon>Bacteria</taxon>
        <taxon>Bacillati</taxon>
        <taxon>Actinomycetota</taxon>
        <taxon>Actinomycetes</taxon>
        <taxon>Micrococcales</taxon>
        <taxon>Microbacteriaceae</taxon>
        <taxon>Microbacterium</taxon>
    </lineage>
</organism>
<keyword evidence="3" id="KW-1185">Reference proteome</keyword>
<dbReference type="PROSITE" id="PS51729">
    <property type="entry name" value="GNAT_YJDJ"/>
    <property type="match status" value="1"/>
</dbReference>
<dbReference type="InterPro" id="IPR016181">
    <property type="entry name" value="Acyl_CoA_acyltransferase"/>
</dbReference>
<dbReference type="SUPFAM" id="SSF55729">
    <property type="entry name" value="Acyl-CoA N-acyltransferases (Nat)"/>
    <property type="match status" value="1"/>
</dbReference>
<evidence type="ECO:0000313" key="2">
    <source>
        <dbReference type="EMBL" id="MBD7958325.1"/>
    </source>
</evidence>
<dbReference type="Proteomes" id="UP000648352">
    <property type="component" value="Unassembled WGS sequence"/>
</dbReference>
<gene>
    <name evidence="2" type="ORF">H9651_11790</name>
</gene>
<dbReference type="PANTHER" id="PTHR31435">
    <property type="entry name" value="PROTEIN NATD1"/>
    <property type="match status" value="1"/>
</dbReference>
<dbReference type="InterPro" id="IPR045057">
    <property type="entry name" value="Gcn5-rel_NAT"/>
</dbReference>
<dbReference type="PANTHER" id="PTHR31435:SF10">
    <property type="entry name" value="BSR4717 PROTEIN"/>
    <property type="match status" value="1"/>
</dbReference>
<dbReference type="RefSeq" id="WP_191719527.1">
    <property type="nucleotide sequence ID" value="NZ_JACSQP010000007.1"/>
</dbReference>
<accession>A0ABR8S4F3</accession>
<evidence type="ECO:0000259" key="1">
    <source>
        <dbReference type="PROSITE" id="PS51729"/>
    </source>
</evidence>
<sequence>MAHVDTQHTVTRDDDDHRYEIRLGGVLAGYAEFEIDRRGRLRFVHTEIDPAFEGRGVGSTLVREAMADVASRGETVVPVCPFVASYLTKHDVPGLDVAWPRKSDPAPAP</sequence>
<name>A0ABR8S4F3_9MICO</name>
<dbReference type="InterPro" id="IPR031165">
    <property type="entry name" value="GNAT_YJDJ"/>
</dbReference>
<proteinExistence type="predicted"/>
<dbReference type="Pfam" id="PF14542">
    <property type="entry name" value="Acetyltransf_CG"/>
    <property type="match status" value="1"/>
</dbReference>
<reference evidence="2 3" key="1">
    <citation type="submission" date="2020-08" db="EMBL/GenBank/DDBJ databases">
        <title>A Genomic Blueprint of the Chicken Gut Microbiome.</title>
        <authorList>
            <person name="Gilroy R."/>
            <person name="Ravi A."/>
            <person name="Getino M."/>
            <person name="Pursley I."/>
            <person name="Horton D.L."/>
            <person name="Alikhan N.-F."/>
            <person name="Baker D."/>
            <person name="Gharbi K."/>
            <person name="Hall N."/>
            <person name="Watson M."/>
            <person name="Adriaenssens E.M."/>
            <person name="Foster-Nyarko E."/>
            <person name="Jarju S."/>
            <person name="Secka A."/>
            <person name="Antonio M."/>
            <person name="Oren A."/>
            <person name="Chaudhuri R."/>
            <person name="La Ragione R.M."/>
            <person name="Hildebrand F."/>
            <person name="Pallen M.J."/>
        </authorList>
    </citation>
    <scope>NUCLEOTIDE SEQUENCE [LARGE SCALE GENOMIC DNA]</scope>
    <source>
        <strain evidence="2 3">Sa4CUA7</strain>
    </source>
</reference>
<protein>
    <submittedName>
        <fullName evidence="2">N-acetyltransferase</fullName>
    </submittedName>
</protein>
<evidence type="ECO:0000313" key="3">
    <source>
        <dbReference type="Proteomes" id="UP000648352"/>
    </source>
</evidence>
<dbReference type="CDD" id="cd04301">
    <property type="entry name" value="NAT_SF"/>
    <property type="match status" value="1"/>
</dbReference>
<dbReference type="EMBL" id="JACSQP010000007">
    <property type="protein sequence ID" value="MBD7958325.1"/>
    <property type="molecule type" value="Genomic_DNA"/>
</dbReference>
<comment type="caution">
    <text evidence="2">The sequence shown here is derived from an EMBL/GenBank/DDBJ whole genome shotgun (WGS) entry which is preliminary data.</text>
</comment>